<evidence type="ECO:0000313" key="2">
    <source>
        <dbReference type="Proteomes" id="UP000595437"/>
    </source>
</evidence>
<dbReference type="AlphaFoldDB" id="A0A7T8KID6"/>
<accession>A0A7T8KID6</accession>
<reference evidence="2" key="1">
    <citation type="submission" date="2021-01" db="EMBL/GenBank/DDBJ databases">
        <title>Caligus Genome Assembly.</title>
        <authorList>
            <person name="Gallardo-Escarate C."/>
        </authorList>
    </citation>
    <scope>NUCLEOTIDE SEQUENCE [LARGE SCALE GENOMIC DNA]</scope>
</reference>
<gene>
    <name evidence="1" type="ORF">FKW44_001208</name>
</gene>
<sequence length="56" mass="6157">LDFDCYRENLGSIVYSAADSNIDVPSFISTTTSLLVNSGILSHISINRFLPSRHKA</sequence>
<dbReference type="Proteomes" id="UP000595437">
    <property type="component" value="Chromosome 1"/>
</dbReference>
<dbReference type="EMBL" id="CP045890">
    <property type="protein sequence ID" value="QQP56520.1"/>
    <property type="molecule type" value="Genomic_DNA"/>
</dbReference>
<keyword evidence="2" id="KW-1185">Reference proteome</keyword>
<protein>
    <submittedName>
        <fullName evidence="1">Uncharacterized protein</fullName>
    </submittedName>
</protein>
<evidence type="ECO:0000313" key="1">
    <source>
        <dbReference type="EMBL" id="QQP56520.1"/>
    </source>
</evidence>
<proteinExistence type="predicted"/>
<organism evidence="1 2">
    <name type="scientific">Caligus rogercresseyi</name>
    <name type="common">Sea louse</name>
    <dbReference type="NCBI Taxonomy" id="217165"/>
    <lineage>
        <taxon>Eukaryota</taxon>
        <taxon>Metazoa</taxon>
        <taxon>Ecdysozoa</taxon>
        <taxon>Arthropoda</taxon>
        <taxon>Crustacea</taxon>
        <taxon>Multicrustacea</taxon>
        <taxon>Hexanauplia</taxon>
        <taxon>Copepoda</taxon>
        <taxon>Siphonostomatoida</taxon>
        <taxon>Caligidae</taxon>
        <taxon>Caligus</taxon>
    </lineage>
</organism>
<feature type="non-terminal residue" evidence="1">
    <location>
        <position position="1"/>
    </location>
</feature>
<name>A0A7T8KID6_CALRO</name>